<feature type="transmembrane region" description="Helical" evidence="17">
    <location>
        <begin position="845"/>
        <end position="865"/>
    </location>
</feature>
<evidence type="ECO:0000259" key="18">
    <source>
        <dbReference type="PROSITE" id="PS51382"/>
    </source>
</evidence>
<accession>A0A180GNE9</accession>
<gene>
    <name evidence="19" type="ORF">PTTG_09494</name>
</gene>
<evidence type="ECO:0000256" key="17">
    <source>
        <dbReference type="SAM" id="Phobius"/>
    </source>
</evidence>
<reference evidence="19" key="1">
    <citation type="submission" date="2009-11" db="EMBL/GenBank/DDBJ databases">
        <authorList>
            <consortium name="The Broad Institute Genome Sequencing Platform"/>
            <person name="Ward D."/>
            <person name="Feldgarden M."/>
            <person name="Earl A."/>
            <person name="Young S.K."/>
            <person name="Zeng Q."/>
            <person name="Koehrsen M."/>
            <person name="Alvarado L."/>
            <person name="Berlin A."/>
            <person name="Bochicchio J."/>
            <person name="Borenstein D."/>
            <person name="Chapman S.B."/>
            <person name="Chen Z."/>
            <person name="Engels R."/>
            <person name="Freedman E."/>
            <person name="Gellesch M."/>
            <person name="Goldberg J."/>
            <person name="Griggs A."/>
            <person name="Gujja S."/>
            <person name="Heilman E."/>
            <person name="Heiman D."/>
            <person name="Hepburn T."/>
            <person name="Howarth C."/>
            <person name="Jen D."/>
            <person name="Larson L."/>
            <person name="Lewis B."/>
            <person name="Mehta T."/>
            <person name="Park D."/>
            <person name="Pearson M."/>
            <person name="Roberts A."/>
            <person name="Saif S."/>
            <person name="Shea T."/>
            <person name="Shenoy N."/>
            <person name="Sisk P."/>
            <person name="Stolte C."/>
            <person name="Sykes S."/>
            <person name="Thomson T."/>
            <person name="Walk T."/>
            <person name="White J."/>
            <person name="Yandava C."/>
            <person name="Izard J."/>
            <person name="Baranova O.V."/>
            <person name="Blanton J.M."/>
            <person name="Tanner A.C."/>
            <person name="Dewhirst F.E."/>
            <person name="Haas B."/>
            <person name="Nusbaum C."/>
            <person name="Birren B."/>
        </authorList>
    </citation>
    <scope>NUCLEOTIDE SEQUENCE [LARGE SCALE GENOMIC DNA]</scope>
    <source>
        <strain evidence="19">1-1 BBBD Race 1</strain>
    </source>
</reference>
<evidence type="ECO:0000256" key="15">
    <source>
        <dbReference type="SAM" id="Coils"/>
    </source>
</evidence>
<dbReference type="InterPro" id="IPR018966">
    <property type="entry name" value="VTC_domain"/>
</dbReference>
<dbReference type="CDD" id="cd14480">
    <property type="entry name" value="SPX_VTC2_like"/>
    <property type="match status" value="1"/>
</dbReference>
<keyword evidence="5" id="KW-0808">Transferase</keyword>
<dbReference type="InterPro" id="IPR003807">
    <property type="entry name" value="DUF202"/>
</dbReference>
<evidence type="ECO:0000256" key="4">
    <source>
        <dbReference type="ARBA" id="ARBA00022554"/>
    </source>
</evidence>
<dbReference type="GO" id="GO:0006799">
    <property type="term" value="P:polyphosphate biosynthetic process"/>
    <property type="evidence" value="ECO:0007669"/>
    <property type="project" value="UniProtKB-ARBA"/>
</dbReference>
<comment type="cofactor">
    <cofactor evidence="1">
        <name>Mn(2+)</name>
        <dbReference type="ChEBI" id="CHEBI:29035"/>
    </cofactor>
</comment>
<keyword evidence="21" id="KW-1185">Reference proteome</keyword>
<reference evidence="19" key="2">
    <citation type="submission" date="2016-05" db="EMBL/GenBank/DDBJ databases">
        <title>Comparative analysis highlights variable genome content of wheat rusts and divergence of the mating loci.</title>
        <authorList>
            <person name="Cuomo C.A."/>
            <person name="Bakkeren G."/>
            <person name="Szabo L."/>
            <person name="Khalil H."/>
            <person name="Joly D."/>
            <person name="Goldberg J."/>
            <person name="Young S."/>
            <person name="Zeng Q."/>
            <person name="Fellers J."/>
        </authorList>
    </citation>
    <scope>NUCLEOTIDE SEQUENCE [LARGE SCALE GENOMIC DNA]</scope>
    <source>
        <strain evidence="19">1-1 BBBD Race 1</strain>
    </source>
</reference>
<reference evidence="20 21" key="3">
    <citation type="journal article" date="2017" name="G3 (Bethesda)">
        <title>Comparative analysis highlights variable genome content of wheat rusts and divergence of the mating loci.</title>
        <authorList>
            <person name="Cuomo C.A."/>
            <person name="Bakkeren G."/>
            <person name="Khalil H.B."/>
            <person name="Panwar V."/>
            <person name="Joly D."/>
            <person name="Linning R."/>
            <person name="Sakthikumar S."/>
            <person name="Song X."/>
            <person name="Adiconis X."/>
            <person name="Fan L."/>
            <person name="Goldberg J.M."/>
            <person name="Levin J.Z."/>
            <person name="Young S."/>
            <person name="Zeng Q."/>
            <person name="Anikster Y."/>
            <person name="Bruce M."/>
            <person name="Wang M."/>
            <person name="Yin C."/>
            <person name="McCallum B."/>
            <person name="Szabo L.J."/>
            <person name="Hulbert S."/>
            <person name="Chen X."/>
            <person name="Fellers J.P."/>
        </authorList>
    </citation>
    <scope>NUCLEOTIDE SEQUENCE</scope>
    <source>
        <strain evidence="20">isolate 1-1 / race 1 (BBBD)</strain>
        <strain evidence="21">Isolate 1-1 / race 1 (BBBD)</strain>
    </source>
</reference>
<evidence type="ECO:0000256" key="8">
    <source>
        <dbReference type="ARBA" id="ARBA00023136"/>
    </source>
</evidence>
<name>A0A180GNE9_PUCT1</name>
<dbReference type="EC" id="2.7.4.1" evidence="3"/>
<comment type="catalytic activity">
    <reaction evidence="9">
        <text>[phosphate](n) + ATP = [phosphate](n+1) + ADP</text>
        <dbReference type="Rhea" id="RHEA:19573"/>
        <dbReference type="Rhea" id="RHEA-COMP:9859"/>
        <dbReference type="Rhea" id="RHEA-COMP:14280"/>
        <dbReference type="ChEBI" id="CHEBI:16838"/>
        <dbReference type="ChEBI" id="CHEBI:30616"/>
        <dbReference type="ChEBI" id="CHEBI:456216"/>
        <dbReference type="EC" id="2.7.4.1"/>
    </reaction>
    <physiologicalReaction direction="left-to-right" evidence="9">
        <dbReference type="Rhea" id="RHEA:19574"/>
    </physiologicalReaction>
</comment>
<reference evidence="20" key="4">
    <citation type="submission" date="2025-05" db="UniProtKB">
        <authorList>
            <consortium name="EnsemblFungi"/>
        </authorList>
    </citation>
    <scope>IDENTIFICATION</scope>
    <source>
        <strain evidence="20">isolate 1-1 / race 1 (BBBD)</strain>
    </source>
</reference>
<dbReference type="GO" id="GO:0033254">
    <property type="term" value="C:vacuolar transporter chaperone complex"/>
    <property type="evidence" value="ECO:0007669"/>
    <property type="project" value="TreeGrafter"/>
</dbReference>
<evidence type="ECO:0000256" key="16">
    <source>
        <dbReference type="SAM" id="MobiDB-lite"/>
    </source>
</evidence>
<dbReference type="PROSITE" id="PS51382">
    <property type="entry name" value="SPX"/>
    <property type="match status" value="1"/>
</dbReference>
<evidence type="ECO:0000256" key="6">
    <source>
        <dbReference type="ARBA" id="ARBA00022692"/>
    </source>
</evidence>
<evidence type="ECO:0000256" key="5">
    <source>
        <dbReference type="ARBA" id="ARBA00022679"/>
    </source>
</evidence>
<proteinExistence type="inferred from homology"/>
<evidence type="ECO:0000313" key="19">
    <source>
        <dbReference type="EMBL" id="OAV93832.1"/>
    </source>
</evidence>
<dbReference type="Pfam" id="PF02656">
    <property type="entry name" value="DUF202"/>
    <property type="match status" value="1"/>
</dbReference>
<dbReference type="Proteomes" id="UP000005240">
    <property type="component" value="Unassembled WGS sequence"/>
</dbReference>
<feature type="coiled-coil region" evidence="15">
    <location>
        <begin position="58"/>
        <end position="85"/>
    </location>
</feature>
<dbReference type="InterPro" id="IPR004331">
    <property type="entry name" value="SPX_dom"/>
</dbReference>
<keyword evidence="8 17" id="KW-0472">Membrane</keyword>
<feature type="region of interest" description="Disordered" evidence="16">
    <location>
        <begin position="529"/>
        <end position="634"/>
    </location>
</feature>
<evidence type="ECO:0000256" key="3">
    <source>
        <dbReference type="ARBA" id="ARBA00012960"/>
    </source>
</evidence>
<evidence type="ECO:0000256" key="12">
    <source>
        <dbReference type="ARBA" id="ARBA00075894"/>
    </source>
</evidence>
<sequence length="882" mass="99899">MKFGVTIKDALHEEWSKYYVDYAGLKKFIKSRQAKKTWDDNDEQIFVRELDKELQKVANFQERKISDLHQKISLYEAEVKELIESSSGRRSKPASNEGENEEPPTEEDRIEAALGSTSDDDLDEEVEEHYATLEYELTHIIADVHDLGHFSHLNYTAFIKIVKKHDKKTGWELRREFIQHHLETRPFYKENYEALVVQLSRLFNLVRTRGHPPVGDSAAGGGQSAFVRQTTKYWVHRDNFVALKLLVLKHLPVLVFNPDKAFEPSDSAISSIYYDNEDLELYLGRLEKTEGAEAIRMRWYGDMSVSQIFVERKTHREDWTGEKSVKARFSIKEEQLNDYLAGKMTMDEHFEGIRKKGKKSDKEVDSMIRLAREVQERVKQKKLQPCVRTFYNRTAFQQPGDARVRISFDTDLTMVREDNWDGKIRRPDNNWRRTDAGIDFPFPTVEEDDKHIFPYGVLEVKLQTQLGQEPPEWVKELVSGPLVEAVPKFSKFIHGCATLMPNRVSLVPFWLPQMEIDIKKNEPLKLIDRPTTLSRHASEVRPAGNRHGKSNADHQARPYTEPLSEDEEGVEGSEDRLQKVSTKETESQVAGVSADEATAATESRVAGAPPGSRASGSEEEAKTLAAPGSSAEQFEGATEVDLEANDNPSGTTQAASEPAYFAKLTPGNLRKMLKAKAKMLNHSERIFRNLRGAASAPSHSLPSNEPLDDDDDEDDDNDDQNPKVVGATAPRSVAVNASTSNPAQLEWIRYFNAPKGKKIAVPVRIEPKVYFATERTFFTWLEFSTILSGISLSLLNFSPINDRTGFQVSVIFTLLALLSIVYSSTTFVQRVRRIRARDASGYYDPVGPSVLCACILVAVAANFYLRFSNRHLLPPPPSTRSL</sequence>
<keyword evidence="7 17" id="KW-1133">Transmembrane helix</keyword>
<evidence type="ECO:0000256" key="7">
    <source>
        <dbReference type="ARBA" id="ARBA00022989"/>
    </source>
</evidence>
<feature type="transmembrane region" description="Helical" evidence="17">
    <location>
        <begin position="804"/>
        <end position="825"/>
    </location>
</feature>
<comment type="similarity">
    <text evidence="10">Belongs to the VTC4 family.</text>
</comment>
<evidence type="ECO:0000256" key="9">
    <source>
        <dbReference type="ARBA" id="ARBA00050204"/>
    </source>
</evidence>
<evidence type="ECO:0000256" key="2">
    <source>
        <dbReference type="ARBA" id="ARBA00004128"/>
    </source>
</evidence>
<feature type="domain" description="SPX" evidence="18">
    <location>
        <begin position="1"/>
        <end position="179"/>
    </location>
</feature>
<evidence type="ECO:0000256" key="14">
    <source>
        <dbReference type="ARBA" id="ARBA00081313"/>
    </source>
</evidence>
<feature type="compositionally biased region" description="Acidic residues" evidence="16">
    <location>
        <begin position="706"/>
        <end position="719"/>
    </location>
</feature>
<keyword evidence="15" id="KW-0175">Coiled coil</keyword>
<dbReference type="Pfam" id="PF09359">
    <property type="entry name" value="VTC"/>
    <property type="match status" value="1"/>
</dbReference>
<dbReference type="GO" id="GO:0008976">
    <property type="term" value="F:polyphosphate kinase activity"/>
    <property type="evidence" value="ECO:0007669"/>
    <property type="project" value="UniProtKB-EC"/>
</dbReference>
<keyword evidence="4" id="KW-0926">Vacuole</keyword>
<dbReference type="Gene3D" id="3.20.100.30">
    <property type="entry name" value="VTC, catalytic tunnel domain"/>
    <property type="match status" value="1"/>
</dbReference>
<evidence type="ECO:0000256" key="11">
    <source>
        <dbReference type="ARBA" id="ARBA00067464"/>
    </source>
</evidence>
<feature type="compositionally biased region" description="Acidic residues" evidence="16">
    <location>
        <begin position="563"/>
        <end position="572"/>
    </location>
</feature>
<evidence type="ECO:0000313" key="21">
    <source>
        <dbReference type="Proteomes" id="UP000005240"/>
    </source>
</evidence>
<dbReference type="PANTHER" id="PTHR46140">
    <property type="entry name" value="VACUOLAR TRANSPORTER CHAPERONE 1-RELATED"/>
    <property type="match status" value="1"/>
</dbReference>
<dbReference type="GO" id="GO:0000329">
    <property type="term" value="C:fungal-type vacuole membrane"/>
    <property type="evidence" value="ECO:0007669"/>
    <property type="project" value="TreeGrafter"/>
</dbReference>
<dbReference type="EMBL" id="ADAS02000046">
    <property type="protein sequence ID" value="OAV93832.1"/>
    <property type="molecule type" value="Genomic_DNA"/>
</dbReference>
<keyword evidence="6 17" id="KW-0812">Transmembrane</keyword>
<dbReference type="CDD" id="cd07751">
    <property type="entry name" value="PolyPPase_VTC4_like"/>
    <property type="match status" value="1"/>
</dbReference>
<dbReference type="EnsemblFungi" id="PTTG_09494-t43_1">
    <property type="protein sequence ID" value="PTTG_09494-t43_1-p1"/>
    <property type="gene ID" value="PTTG_09494"/>
</dbReference>
<feature type="region of interest" description="Disordered" evidence="16">
    <location>
        <begin position="85"/>
        <end position="109"/>
    </location>
</feature>
<feature type="compositionally biased region" description="Basic and acidic residues" evidence="16">
    <location>
        <begin position="573"/>
        <end position="586"/>
    </location>
</feature>
<evidence type="ECO:0000313" key="20">
    <source>
        <dbReference type="EnsemblFungi" id="PTTG_09494-t43_1-p1"/>
    </source>
</evidence>
<dbReference type="InterPro" id="IPR042267">
    <property type="entry name" value="VTC_sf"/>
</dbReference>
<dbReference type="OrthoDB" id="6493944at2759"/>
<evidence type="ECO:0000256" key="10">
    <source>
        <dbReference type="ARBA" id="ARBA00061390"/>
    </source>
</evidence>
<feature type="region of interest" description="Disordered" evidence="16">
    <location>
        <begin position="692"/>
        <end position="730"/>
    </location>
</feature>
<organism evidence="19">
    <name type="scientific">Puccinia triticina (isolate 1-1 / race 1 (BBBD))</name>
    <name type="common">Brown leaf rust fungus</name>
    <dbReference type="NCBI Taxonomy" id="630390"/>
    <lineage>
        <taxon>Eukaryota</taxon>
        <taxon>Fungi</taxon>
        <taxon>Dikarya</taxon>
        <taxon>Basidiomycota</taxon>
        <taxon>Pucciniomycotina</taxon>
        <taxon>Pucciniomycetes</taxon>
        <taxon>Pucciniales</taxon>
        <taxon>Pucciniaceae</taxon>
        <taxon>Puccinia</taxon>
    </lineage>
</organism>
<dbReference type="VEuPathDB" id="FungiDB:PTTG_09494"/>
<dbReference type="PANTHER" id="PTHR46140:SF1">
    <property type="entry name" value="VACUOLAR TRANSPORTER CHAPERONE COMPLEX SUBUNIT 4-RELATED"/>
    <property type="match status" value="1"/>
</dbReference>
<comment type="subcellular location">
    <subcellularLocation>
        <location evidence="2">Vacuole membrane</location>
        <topology evidence="2">Multi-pass membrane protein</topology>
    </subcellularLocation>
</comment>
<evidence type="ECO:0000256" key="1">
    <source>
        <dbReference type="ARBA" id="ARBA00001936"/>
    </source>
</evidence>
<dbReference type="FunFam" id="3.20.100.30:FF:000001">
    <property type="entry name" value="Vacuolar transporter chaperone 4"/>
    <property type="match status" value="1"/>
</dbReference>
<dbReference type="AlphaFoldDB" id="A0A180GNE9"/>
<protein>
    <recommendedName>
        <fullName evidence="11">Vacuolar transporter chaperone complex subunit 4</fullName>
        <ecNumber evidence="3">2.7.4.1</ecNumber>
    </recommendedName>
    <alternativeName>
        <fullName evidence="13">Polyphosphate kinase</fullName>
    </alternativeName>
    <alternativeName>
        <fullName evidence="12">SPX-dependent polyphosphate polymerase VTC subunit 4</fullName>
    </alternativeName>
    <alternativeName>
        <fullName evidence="14">Vacuolar membrane polyphosphate polymerase catalytic subunit</fullName>
    </alternativeName>
</protein>
<dbReference type="InterPro" id="IPR051572">
    <property type="entry name" value="VTC_Complex_Subunit"/>
</dbReference>
<evidence type="ECO:0000256" key="13">
    <source>
        <dbReference type="ARBA" id="ARBA00080494"/>
    </source>
</evidence>